<keyword evidence="3" id="KW-1185">Reference proteome</keyword>
<organism evidence="2 3">
    <name type="scientific">Venturia nashicola</name>
    <dbReference type="NCBI Taxonomy" id="86259"/>
    <lineage>
        <taxon>Eukaryota</taxon>
        <taxon>Fungi</taxon>
        <taxon>Dikarya</taxon>
        <taxon>Ascomycota</taxon>
        <taxon>Pezizomycotina</taxon>
        <taxon>Dothideomycetes</taxon>
        <taxon>Pleosporomycetidae</taxon>
        <taxon>Venturiales</taxon>
        <taxon>Venturiaceae</taxon>
        <taxon>Venturia</taxon>
    </lineage>
</organism>
<protein>
    <submittedName>
        <fullName evidence="2">Uncharacterized protein</fullName>
    </submittedName>
</protein>
<name>A0A4Z1P5L3_9PEZI</name>
<accession>A0A4Z1P5L3</accession>
<comment type="caution">
    <text evidence="2">The sequence shown here is derived from an EMBL/GenBank/DDBJ whole genome shotgun (WGS) entry which is preliminary data.</text>
</comment>
<sequence>MYVKKKAHHKNPYSPILIYTHKKSRTSRAPHTHFHSQHSHDGAKSTNCNTGSLKHGIQVAEPVLVVEPVERAVLAPEEETPVDAMHTLATQLNLKIHENMDSRGWGKLTTRCRGTAVNDAGGDGNVHA</sequence>
<evidence type="ECO:0000313" key="2">
    <source>
        <dbReference type="EMBL" id="TID23395.1"/>
    </source>
</evidence>
<proteinExistence type="predicted"/>
<feature type="region of interest" description="Disordered" evidence="1">
    <location>
        <begin position="24"/>
        <end position="52"/>
    </location>
</feature>
<evidence type="ECO:0000256" key="1">
    <source>
        <dbReference type="SAM" id="MobiDB-lite"/>
    </source>
</evidence>
<gene>
    <name evidence="2" type="ORF">E6O75_ATG03031</name>
</gene>
<dbReference type="Proteomes" id="UP000298493">
    <property type="component" value="Unassembled WGS sequence"/>
</dbReference>
<dbReference type="EMBL" id="SNSC02000006">
    <property type="protein sequence ID" value="TID23395.1"/>
    <property type="molecule type" value="Genomic_DNA"/>
</dbReference>
<feature type="compositionally biased region" description="Basic residues" evidence="1">
    <location>
        <begin position="24"/>
        <end position="37"/>
    </location>
</feature>
<reference evidence="2 3" key="1">
    <citation type="submission" date="2019-04" db="EMBL/GenBank/DDBJ databases">
        <title>High contiguity whole genome sequence and gene annotation resource for two Venturia nashicola isolates.</title>
        <authorList>
            <person name="Prokchorchik M."/>
            <person name="Won K."/>
            <person name="Lee Y."/>
            <person name="Choi E.D."/>
            <person name="Segonzac C."/>
            <person name="Sohn K.H."/>
        </authorList>
    </citation>
    <scope>NUCLEOTIDE SEQUENCE [LARGE SCALE GENOMIC DNA]</scope>
    <source>
        <strain evidence="2 3">PRI2</strain>
    </source>
</reference>
<evidence type="ECO:0000313" key="3">
    <source>
        <dbReference type="Proteomes" id="UP000298493"/>
    </source>
</evidence>
<dbReference type="AlphaFoldDB" id="A0A4Z1P5L3"/>